<evidence type="ECO:0000313" key="4">
    <source>
        <dbReference type="Proteomes" id="UP000184066"/>
    </source>
</evidence>
<keyword evidence="2" id="KW-0472">Membrane</keyword>
<feature type="compositionally biased region" description="Low complexity" evidence="1">
    <location>
        <begin position="141"/>
        <end position="160"/>
    </location>
</feature>
<dbReference type="STRING" id="1189325.SAMN04488119_104104"/>
<feature type="compositionally biased region" description="Low complexity" evidence="1">
    <location>
        <begin position="181"/>
        <end position="196"/>
    </location>
</feature>
<keyword evidence="2" id="KW-0812">Transmembrane</keyword>
<feature type="compositionally biased region" description="Low complexity" evidence="1">
    <location>
        <begin position="38"/>
        <end position="79"/>
    </location>
</feature>
<dbReference type="AlphaFoldDB" id="A0A1M7T406"/>
<protein>
    <submittedName>
        <fullName evidence="3">Uncharacterized protein</fullName>
    </submittedName>
</protein>
<feature type="transmembrane region" description="Helical" evidence="2">
    <location>
        <begin position="350"/>
        <end position="368"/>
    </location>
</feature>
<gene>
    <name evidence="3" type="ORF">SAMN05216200_104104</name>
</gene>
<feature type="transmembrane region" description="Helical" evidence="2">
    <location>
        <begin position="266"/>
        <end position="290"/>
    </location>
</feature>
<reference evidence="3 4" key="1">
    <citation type="submission" date="2016-12" db="EMBL/GenBank/DDBJ databases">
        <authorList>
            <person name="Song W.-J."/>
            <person name="Kurnit D.M."/>
        </authorList>
    </citation>
    <scope>NUCLEOTIDE SEQUENCE [LARGE SCALE GENOMIC DNA]</scope>
    <source>
        <strain evidence="3 4">CGMCC 1.10808</strain>
    </source>
</reference>
<feature type="transmembrane region" description="Helical" evidence="2">
    <location>
        <begin position="509"/>
        <end position="529"/>
    </location>
</feature>
<dbReference type="Pfam" id="PF05987">
    <property type="entry name" value="DUF898"/>
    <property type="match status" value="1"/>
</dbReference>
<keyword evidence="2" id="KW-1133">Transmembrane helix</keyword>
<feature type="transmembrane region" description="Helical" evidence="2">
    <location>
        <begin position="541"/>
        <end position="562"/>
    </location>
</feature>
<feature type="transmembrane region" description="Helical" evidence="2">
    <location>
        <begin position="401"/>
        <end position="420"/>
    </location>
</feature>
<organism evidence="3 4">
    <name type="scientific">Oceanicella actignis</name>
    <dbReference type="NCBI Taxonomy" id="1189325"/>
    <lineage>
        <taxon>Bacteria</taxon>
        <taxon>Pseudomonadati</taxon>
        <taxon>Pseudomonadota</taxon>
        <taxon>Alphaproteobacteria</taxon>
        <taxon>Rhodobacterales</taxon>
        <taxon>Paracoccaceae</taxon>
        <taxon>Oceanicella</taxon>
    </lineage>
</organism>
<sequence>MDIVALFGDLIREDAERLYGDDELSAASPRKAGGGRSGAEADAARARATPASAKAAQKAPRNAAAPPAPSAKAPETSPARTASKDAAGRRPPLPDPAKGAPTHEPAAPSPARPEPDRPAPDNAAPDRPAPDHPAPEPPEAVEPMPERSAPAAGESAAAAAQPVDEDQPILTADPYDEAEPENGAAGPEAPGAPWADADGAMAFDAEDDGPLNRLALRGALLASFTLGLGLPWLRAAIDEALWARTLIDGEAVRMASTRRAALRDGAMLAAIGAAIALGAWLAAPAALAALGAPEAAGLRAAAAALLAALPLGALAQLATWRRRARLLGAASWRGVGAALRGSAWSLPALWLAWAPLVIGSAGLLAPFWRMARERHMLRRAYWGEERFGFEASALGAAPRWLAFWALTAGGGALAAIGALGPDLPPALHPLLGPVAELVRAAWRAPGAELALALWAGAGAAALFAYRAAELRAMIGGLRLGGAAARCGLRASGLWAALASTALRALWPGALIWAALALIAAIPLAANAALGAPGADYWRNPVLAAASLGAAGALGAAWSLWLWSAAWLRARHARLCMASDVIAVEDLRALRWRMSGAAPPRVAKADASE</sequence>
<name>A0A1M7T406_9RHOB</name>
<proteinExistence type="predicted"/>
<feature type="region of interest" description="Disordered" evidence="1">
    <location>
        <begin position="17"/>
        <end position="196"/>
    </location>
</feature>
<keyword evidence="4" id="KW-1185">Reference proteome</keyword>
<dbReference type="EMBL" id="FRDL01000004">
    <property type="protein sequence ID" value="SHN65392.1"/>
    <property type="molecule type" value="Genomic_DNA"/>
</dbReference>
<dbReference type="Proteomes" id="UP000184066">
    <property type="component" value="Unassembled WGS sequence"/>
</dbReference>
<evidence type="ECO:0000256" key="1">
    <source>
        <dbReference type="SAM" id="MobiDB-lite"/>
    </source>
</evidence>
<evidence type="ECO:0000313" key="3">
    <source>
        <dbReference type="EMBL" id="SHN65392.1"/>
    </source>
</evidence>
<evidence type="ECO:0000256" key="2">
    <source>
        <dbReference type="SAM" id="Phobius"/>
    </source>
</evidence>
<accession>A0A1M7T406</accession>
<feature type="transmembrane region" description="Helical" evidence="2">
    <location>
        <begin position="296"/>
        <end position="314"/>
    </location>
</feature>
<feature type="transmembrane region" description="Helical" evidence="2">
    <location>
        <begin position="440"/>
        <end position="465"/>
    </location>
</feature>
<dbReference type="InterPro" id="IPR010295">
    <property type="entry name" value="DUF898"/>
</dbReference>